<keyword evidence="3" id="KW-1185">Reference proteome</keyword>
<gene>
    <name evidence="2" type="ORF">OCU04_002322</name>
</gene>
<name>A0A9X0ATI8_9HELO</name>
<dbReference type="EMBL" id="JAPEIS010000002">
    <property type="protein sequence ID" value="KAJ8068615.1"/>
    <property type="molecule type" value="Genomic_DNA"/>
</dbReference>
<dbReference type="AlphaFoldDB" id="A0A9X0ATI8"/>
<feature type="compositionally biased region" description="Polar residues" evidence="1">
    <location>
        <begin position="23"/>
        <end position="37"/>
    </location>
</feature>
<evidence type="ECO:0000313" key="3">
    <source>
        <dbReference type="Proteomes" id="UP001152300"/>
    </source>
</evidence>
<reference evidence="2" key="1">
    <citation type="submission" date="2022-11" db="EMBL/GenBank/DDBJ databases">
        <title>Genome Resource of Sclerotinia nivalis Strain SnTB1, a Plant Pathogen Isolated from American Ginseng.</title>
        <authorList>
            <person name="Fan S."/>
        </authorList>
    </citation>
    <scope>NUCLEOTIDE SEQUENCE</scope>
    <source>
        <strain evidence="2">SnTB1</strain>
    </source>
</reference>
<protein>
    <submittedName>
        <fullName evidence="2">Uncharacterized protein</fullName>
    </submittedName>
</protein>
<evidence type="ECO:0000313" key="2">
    <source>
        <dbReference type="EMBL" id="KAJ8068615.1"/>
    </source>
</evidence>
<evidence type="ECO:0000256" key="1">
    <source>
        <dbReference type="SAM" id="MobiDB-lite"/>
    </source>
</evidence>
<accession>A0A9X0ATI8</accession>
<feature type="compositionally biased region" description="Polar residues" evidence="1">
    <location>
        <begin position="1"/>
        <end position="15"/>
    </location>
</feature>
<comment type="caution">
    <text evidence="2">The sequence shown here is derived from an EMBL/GenBank/DDBJ whole genome shotgun (WGS) entry which is preliminary data.</text>
</comment>
<feature type="region of interest" description="Disordered" evidence="1">
    <location>
        <begin position="1"/>
        <end position="57"/>
    </location>
</feature>
<dbReference type="Proteomes" id="UP001152300">
    <property type="component" value="Unassembled WGS sequence"/>
</dbReference>
<proteinExistence type="predicted"/>
<sequence length="57" mass="6053">MKTSMAGQDGQTADTESIAPYTAITQNAATTPNSGPTRKNPVRKKRGMRLSNGRSSN</sequence>
<organism evidence="2 3">
    <name type="scientific">Sclerotinia nivalis</name>
    <dbReference type="NCBI Taxonomy" id="352851"/>
    <lineage>
        <taxon>Eukaryota</taxon>
        <taxon>Fungi</taxon>
        <taxon>Dikarya</taxon>
        <taxon>Ascomycota</taxon>
        <taxon>Pezizomycotina</taxon>
        <taxon>Leotiomycetes</taxon>
        <taxon>Helotiales</taxon>
        <taxon>Sclerotiniaceae</taxon>
        <taxon>Sclerotinia</taxon>
    </lineage>
</organism>